<evidence type="ECO:0000256" key="8">
    <source>
        <dbReference type="ARBA" id="ARBA00007743"/>
    </source>
</evidence>
<dbReference type="RefSeq" id="XP_002114615.1">
    <property type="nucleotide sequence ID" value="XM_002114579.1"/>
</dbReference>
<name>B3S393_TRIAD</name>
<keyword evidence="11 18" id="KW-1133">Transmembrane helix</keyword>
<protein>
    <recommendedName>
        <fullName evidence="17">Transmembrane protein 230</fullName>
    </recommendedName>
</protein>
<dbReference type="InterPro" id="IPR008590">
    <property type="entry name" value="TMEM_230/134"/>
</dbReference>
<dbReference type="GO" id="GO:0005770">
    <property type="term" value="C:late endosome"/>
    <property type="evidence" value="ECO:0007669"/>
    <property type="project" value="UniProtKB-SubCell"/>
</dbReference>
<keyword evidence="12" id="KW-0770">Synapse</keyword>
<organism evidence="19 20">
    <name type="scientific">Trichoplax adhaerens</name>
    <name type="common">Trichoplax reptans</name>
    <dbReference type="NCBI Taxonomy" id="10228"/>
    <lineage>
        <taxon>Eukaryota</taxon>
        <taxon>Metazoa</taxon>
        <taxon>Placozoa</taxon>
        <taxon>Uniplacotomia</taxon>
        <taxon>Trichoplacea</taxon>
        <taxon>Trichoplacidae</taxon>
        <taxon>Trichoplax</taxon>
    </lineage>
</organism>
<dbReference type="PANTHER" id="PTHR15664:SF6">
    <property type="entry name" value="TRANSMEMBRANE PROTEIN 230"/>
    <property type="match status" value="1"/>
</dbReference>
<comment type="subcellular location">
    <subcellularLocation>
        <location evidence="5">Cytoplasmic vesicle</location>
        <location evidence="5">Autophagosome</location>
    </subcellularLocation>
    <subcellularLocation>
        <location evidence="3">Cytoplasmic vesicle</location>
        <location evidence="3">Secretory vesicle</location>
        <location evidence="3">Synaptic vesicle</location>
    </subcellularLocation>
    <subcellularLocation>
        <location evidence="4">Early endosome</location>
    </subcellularLocation>
    <subcellularLocation>
        <location evidence="6">Golgi apparatus</location>
        <location evidence="6">trans-Golgi network</location>
    </subcellularLocation>
    <subcellularLocation>
        <location evidence="7">Late endosome</location>
    </subcellularLocation>
    <subcellularLocation>
        <location evidence="1">Membrane</location>
        <topology evidence="1">Multi-pass membrane protein</topology>
    </subcellularLocation>
    <subcellularLocation>
        <location evidence="2">Recycling endosome</location>
    </subcellularLocation>
</comment>
<evidence type="ECO:0000256" key="9">
    <source>
        <dbReference type="ARBA" id="ARBA00022692"/>
    </source>
</evidence>
<evidence type="ECO:0000256" key="10">
    <source>
        <dbReference type="ARBA" id="ARBA00022753"/>
    </source>
</evidence>
<dbReference type="CTD" id="6756009"/>
<dbReference type="EMBL" id="DS985248">
    <property type="protein sequence ID" value="EDV22749.1"/>
    <property type="molecule type" value="Genomic_DNA"/>
</dbReference>
<comment type="similarity">
    <text evidence="8">Belongs to the TMEM134/TMEM230 family.</text>
</comment>
<dbReference type="OMA" id="YHVFIAY"/>
<dbReference type="InParanoid" id="B3S393"/>
<dbReference type="PANTHER" id="PTHR15664">
    <property type="entry name" value="C20ORF30 PROTEIN"/>
    <property type="match status" value="1"/>
</dbReference>
<dbReference type="OrthoDB" id="5597044at2759"/>
<proteinExistence type="inferred from homology"/>
<feature type="transmembrane region" description="Helical" evidence="18">
    <location>
        <begin position="71"/>
        <end position="89"/>
    </location>
</feature>
<accession>B3S393</accession>
<evidence type="ECO:0000256" key="17">
    <source>
        <dbReference type="ARBA" id="ARBA00024088"/>
    </source>
</evidence>
<evidence type="ECO:0000256" key="11">
    <source>
        <dbReference type="ARBA" id="ARBA00022989"/>
    </source>
</evidence>
<evidence type="ECO:0000256" key="6">
    <source>
        <dbReference type="ARBA" id="ARBA00004601"/>
    </source>
</evidence>
<feature type="transmembrane region" description="Helical" evidence="18">
    <location>
        <begin position="35"/>
        <end position="59"/>
    </location>
</feature>
<dbReference type="GO" id="GO:0005794">
    <property type="term" value="C:Golgi apparatus"/>
    <property type="evidence" value="ECO:0007669"/>
    <property type="project" value="UniProtKB-SubCell"/>
</dbReference>
<evidence type="ECO:0000256" key="16">
    <source>
        <dbReference type="ARBA" id="ARBA00024003"/>
    </source>
</evidence>
<reference evidence="19 20" key="1">
    <citation type="journal article" date="2008" name="Nature">
        <title>The Trichoplax genome and the nature of placozoans.</title>
        <authorList>
            <person name="Srivastava M."/>
            <person name="Begovic E."/>
            <person name="Chapman J."/>
            <person name="Putnam N.H."/>
            <person name="Hellsten U."/>
            <person name="Kawashima T."/>
            <person name="Kuo A."/>
            <person name="Mitros T."/>
            <person name="Salamov A."/>
            <person name="Carpenter M.L."/>
            <person name="Signorovitch A.Y."/>
            <person name="Moreno M.A."/>
            <person name="Kamm K."/>
            <person name="Grimwood J."/>
            <person name="Schmutz J."/>
            <person name="Shapiro H."/>
            <person name="Grigoriev I.V."/>
            <person name="Buss L.W."/>
            <person name="Schierwater B."/>
            <person name="Dellaporta S.L."/>
            <person name="Rokhsar D.S."/>
        </authorList>
    </citation>
    <scope>NUCLEOTIDE SEQUENCE [LARGE SCALE GENOMIC DNA]</scope>
    <source>
        <strain evidence="19 20">Grell-BS-1999</strain>
    </source>
</reference>
<keyword evidence="9 18" id="KW-0812">Transmembrane</keyword>
<evidence type="ECO:0000313" key="19">
    <source>
        <dbReference type="EMBL" id="EDV22749.1"/>
    </source>
</evidence>
<evidence type="ECO:0000256" key="12">
    <source>
        <dbReference type="ARBA" id="ARBA00023018"/>
    </source>
</evidence>
<dbReference type="HOGENOM" id="CLU_126638_1_0_1"/>
<dbReference type="GO" id="GO:0055037">
    <property type="term" value="C:recycling endosome"/>
    <property type="evidence" value="ECO:0007669"/>
    <property type="project" value="UniProtKB-SubCell"/>
</dbReference>
<comment type="function">
    <text evidence="16">Involved in trafficking and recycling of synaptic vesicles.</text>
</comment>
<keyword evidence="20" id="KW-1185">Reference proteome</keyword>
<dbReference type="GO" id="GO:0016020">
    <property type="term" value="C:membrane"/>
    <property type="evidence" value="ECO:0007669"/>
    <property type="project" value="UniProtKB-SubCell"/>
</dbReference>
<evidence type="ECO:0000256" key="2">
    <source>
        <dbReference type="ARBA" id="ARBA00004172"/>
    </source>
</evidence>
<dbReference type="GO" id="GO:0012505">
    <property type="term" value="C:endomembrane system"/>
    <property type="evidence" value="ECO:0000318"/>
    <property type="project" value="GO_Central"/>
</dbReference>
<dbReference type="FunCoup" id="B3S393">
    <property type="interactions" value="1188"/>
</dbReference>
<evidence type="ECO:0000256" key="3">
    <source>
        <dbReference type="ARBA" id="ARBA00004234"/>
    </source>
</evidence>
<keyword evidence="13" id="KW-0333">Golgi apparatus</keyword>
<dbReference type="GeneID" id="6756009"/>
<evidence type="ECO:0000256" key="5">
    <source>
        <dbReference type="ARBA" id="ARBA00004419"/>
    </source>
</evidence>
<gene>
    <name evidence="19" type="ORF">TRIADDRAFT_58639</name>
</gene>
<evidence type="ECO:0000256" key="18">
    <source>
        <dbReference type="SAM" id="Phobius"/>
    </source>
</evidence>
<dbReference type="PhylomeDB" id="B3S393"/>
<evidence type="ECO:0000256" key="13">
    <source>
        <dbReference type="ARBA" id="ARBA00023034"/>
    </source>
</evidence>
<dbReference type="GO" id="GO:0005769">
    <property type="term" value="C:early endosome"/>
    <property type="evidence" value="ECO:0007669"/>
    <property type="project" value="UniProtKB-SubCell"/>
</dbReference>
<dbReference type="STRING" id="10228.B3S393"/>
<dbReference type="AlphaFoldDB" id="B3S393"/>
<evidence type="ECO:0000256" key="15">
    <source>
        <dbReference type="ARBA" id="ARBA00023329"/>
    </source>
</evidence>
<dbReference type="eggNOG" id="KOG4753">
    <property type="taxonomic scope" value="Eukaryota"/>
</dbReference>
<dbReference type="KEGG" id="tad:TRIADDRAFT_58639"/>
<dbReference type="GO" id="GO:0005776">
    <property type="term" value="C:autophagosome"/>
    <property type="evidence" value="ECO:0007669"/>
    <property type="project" value="UniProtKB-SubCell"/>
</dbReference>
<dbReference type="Pfam" id="PF05915">
    <property type="entry name" value="TMEM_230_134"/>
    <property type="match status" value="1"/>
</dbReference>
<keyword evidence="15" id="KW-0968">Cytoplasmic vesicle</keyword>
<evidence type="ECO:0000313" key="20">
    <source>
        <dbReference type="Proteomes" id="UP000009022"/>
    </source>
</evidence>
<keyword evidence="14 18" id="KW-0472">Membrane</keyword>
<dbReference type="Proteomes" id="UP000009022">
    <property type="component" value="Unassembled WGS sequence"/>
</dbReference>
<evidence type="ECO:0000256" key="7">
    <source>
        <dbReference type="ARBA" id="ARBA00004603"/>
    </source>
</evidence>
<evidence type="ECO:0000256" key="4">
    <source>
        <dbReference type="ARBA" id="ARBA00004412"/>
    </source>
</evidence>
<dbReference type="InterPro" id="IPR044234">
    <property type="entry name" value="TMEM230"/>
</dbReference>
<dbReference type="GO" id="GO:0008021">
    <property type="term" value="C:synaptic vesicle"/>
    <property type="evidence" value="ECO:0007669"/>
    <property type="project" value="UniProtKB-SubCell"/>
</dbReference>
<sequence length="113" mass="12838">MKKKASKYMRLQAEGNEEFTSMQFRKPKPRAPIKAIVLACTLFLAGSIMILMAALIFTGGAGIKEPDERRSTYTVLFVIGSLLFIPGFYHVRIAYYAYRGYSGYSYEDIPEFD</sequence>
<keyword evidence="10" id="KW-0967">Endosome</keyword>
<evidence type="ECO:0000256" key="14">
    <source>
        <dbReference type="ARBA" id="ARBA00023136"/>
    </source>
</evidence>
<evidence type="ECO:0000256" key="1">
    <source>
        <dbReference type="ARBA" id="ARBA00004141"/>
    </source>
</evidence>